<keyword evidence="1" id="KW-0732">Signal</keyword>
<name>A0A3E0WXT9_9GAMM</name>
<dbReference type="InterPro" id="IPR011042">
    <property type="entry name" value="6-blade_b-propeller_TolB-like"/>
</dbReference>
<dbReference type="Pfam" id="PF07676">
    <property type="entry name" value="PD40"/>
    <property type="match status" value="1"/>
</dbReference>
<dbReference type="InterPro" id="IPR011659">
    <property type="entry name" value="WD40"/>
</dbReference>
<dbReference type="EMBL" id="NFZW01000008">
    <property type="protein sequence ID" value="RFA36836.1"/>
    <property type="molecule type" value="Genomic_DNA"/>
</dbReference>
<dbReference type="SUPFAM" id="SSF82171">
    <property type="entry name" value="DPP6 N-terminal domain-like"/>
    <property type="match status" value="1"/>
</dbReference>
<feature type="chain" id="PRO_5017748023" evidence="1">
    <location>
        <begin position="33"/>
        <end position="336"/>
    </location>
</feature>
<sequence>MPHSFLRHRRARPIVASLLLAAAGLMVGCERADTAGNGHAPEAGGSPLTLGETPLSGELVFLQSNMRMQDFEFVTLDLATGEKRRYHVGYEVSGPNFSPTSNAIVFHITRDLLTNPRDTIAFLDLETGAVRELDNLPYQAALFPRFSPDGRQLAFYVLTDNEYRSKIYLSDLDGQDLTPIPCPAEALCRHPHWHPSGNRLLYVADETEIHEIDLATEEVKVFRSFVGDNNRTLSRAIYLKEGNKIAVLWRDKGFPRRNGITLIYPEDEKEVVYEGRTRIPSIYEVDIPDTIALAKTNLLARTLDAFLYNYVTGEELQISEPDRLSGGVHGRRKEMH</sequence>
<dbReference type="Gene3D" id="2.120.10.30">
    <property type="entry name" value="TolB, C-terminal domain"/>
    <property type="match status" value="1"/>
</dbReference>
<accession>A0A3E0WXT9</accession>
<dbReference type="RefSeq" id="WP_181919354.1">
    <property type="nucleotide sequence ID" value="NZ_NFZW01000008.1"/>
</dbReference>
<dbReference type="PROSITE" id="PS51257">
    <property type="entry name" value="PROKAR_LIPOPROTEIN"/>
    <property type="match status" value="1"/>
</dbReference>
<dbReference type="AlphaFoldDB" id="A0A3E0WXT9"/>
<keyword evidence="3" id="KW-1185">Reference proteome</keyword>
<organism evidence="2 3">
    <name type="scientific">Alkalilimnicola ehrlichii</name>
    <dbReference type="NCBI Taxonomy" id="351052"/>
    <lineage>
        <taxon>Bacteria</taxon>
        <taxon>Pseudomonadati</taxon>
        <taxon>Pseudomonadota</taxon>
        <taxon>Gammaproteobacteria</taxon>
        <taxon>Chromatiales</taxon>
        <taxon>Ectothiorhodospiraceae</taxon>
        <taxon>Alkalilimnicola</taxon>
    </lineage>
</organism>
<reference evidence="3" key="1">
    <citation type="submission" date="2017-05" db="EMBL/GenBank/DDBJ databases">
        <authorList>
            <person name="Sharma S."/>
            <person name="Sidhu C."/>
            <person name="Pinnaka A.K."/>
        </authorList>
    </citation>
    <scope>NUCLEOTIDE SEQUENCE [LARGE SCALE GENOMIC DNA]</scope>
    <source>
        <strain evidence="3">AK93</strain>
    </source>
</reference>
<feature type="signal peptide" evidence="1">
    <location>
        <begin position="1"/>
        <end position="32"/>
    </location>
</feature>
<proteinExistence type="predicted"/>
<gene>
    <name evidence="2" type="ORF">CAL65_09950</name>
</gene>
<evidence type="ECO:0000313" key="2">
    <source>
        <dbReference type="EMBL" id="RFA36836.1"/>
    </source>
</evidence>
<dbReference type="Proteomes" id="UP000256763">
    <property type="component" value="Unassembled WGS sequence"/>
</dbReference>
<protein>
    <submittedName>
        <fullName evidence="2">Uncharacterized protein</fullName>
    </submittedName>
</protein>
<evidence type="ECO:0000313" key="3">
    <source>
        <dbReference type="Proteomes" id="UP000256763"/>
    </source>
</evidence>
<evidence type="ECO:0000256" key="1">
    <source>
        <dbReference type="SAM" id="SignalP"/>
    </source>
</evidence>
<comment type="caution">
    <text evidence="2">The sequence shown here is derived from an EMBL/GenBank/DDBJ whole genome shotgun (WGS) entry which is preliminary data.</text>
</comment>